<dbReference type="InterPro" id="IPR001444">
    <property type="entry name" value="Flag_bb_rod_N"/>
</dbReference>
<evidence type="ECO:0000313" key="12">
    <source>
        <dbReference type="Proteomes" id="UP000198615"/>
    </source>
</evidence>
<comment type="subcellular location">
    <subcellularLocation>
        <location evidence="1">Bacterial flagellum basal body</location>
    </subcellularLocation>
    <subcellularLocation>
        <location evidence="2 7">Secreted</location>
    </subcellularLocation>
</comment>
<evidence type="ECO:0000256" key="3">
    <source>
        <dbReference type="ARBA" id="ARBA00009677"/>
    </source>
</evidence>
<dbReference type="GO" id="GO:0009425">
    <property type="term" value="C:bacterial-type flagellum basal body"/>
    <property type="evidence" value="ECO:0007669"/>
    <property type="project" value="UniProtKB-SubCell"/>
</dbReference>
<keyword evidence="11" id="KW-0282">Flagellum</keyword>
<gene>
    <name evidence="7" type="primary">flgK</name>
    <name evidence="11" type="ORF">SAMN05660686_03866</name>
</gene>
<dbReference type="GO" id="GO:0009424">
    <property type="term" value="C:bacterial-type flagellum hook"/>
    <property type="evidence" value="ECO:0007669"/>
    <property type="project" value="UniProtKB-UniRule"/>
</dbReference>
<dbReference type="InterPro" id="IPR010930">
    <property type="entry name" value="Flg_bb/hook_C_dom"/>
</dbReference>
<dbReference type="GO" id="GO:0005198">
    <property type="term" value="F:structural molecule activity"/>
    <property type="evidence" value="ECO:0007669"/>
    <property type="project" value="UniProtKB-UniRule"/>
</dbReference>
<keyword evidence="5 7" id="KW-0964">Secreted</keyword>
<evidence type="ECO:0000256" key="4">
    <source>
        <dbReference type="ARBA" id="ARBA00016244"/>
    </source>
</evidence>
<evidence type="ECO:0000256" key="5">
    <source>
        <dbReference type="ARBA" id="ARBA00022525"/>
    </source>
</evidence>
<dbReference type="Pfam" id="PF22638">
    <property type="entry name" value="FlgK_D1"/>
    <property type="match status" value="1"/>
</dbReference>
<evidence type="ECO:0000259" key="10">
    <source>
        <dbReference type="Pfam" id="PF22638"/>
    </source>
</evidence>
<protein>
    <recommendedName>
        <fullName evidence="4 7">Flagellar hook-associated protein 1</fullName>
        <shortName evidence="7">HAP1</shortName>
    </recommendedName>
</protein>
<evidence type="ECO:0000256" key="7">
    <source>
        <dbReference type="RuleBase" id="RU362065"/>
    </source>
</evidence>
<dbReference type="NCBIfam" id="TIGR02492">
    <property type="entry name" value="flgK_ends"/>
    <property type="match status" value="1"/>
</dbReference>
<proteinExistence type="inferred from homology"/>
<dbReference type="PANTHER" id="PTHR30033">
    <property type="entry name" value="FLAGELLAR HOOK-ASSOCIATED PROTEIN 1"/>
    <property type="match status" value="1"/>
</dbReference>
<sequence>MSLLSALTTATSGLNAAQAGIDIAARNITNANVDGYTKKTQTQSTRIIDGQSSTVRLEEITRLVNSQLQTDVRNQTSTVEELKVIDDFLGRLELEFGRPEDNASISAKITDLKKSFQVLATNPDASTAQSDVLRAATAVAEAFQSLSGAVQDLRAEADTRIAESVDNINEALANIEKMNGEIGARSAVGESTADLEDERDRWVAKLSEEMDIQTFDRPNGTIAVMTGGSDFLLDQTAVTLTFNPTNTVGPDVGLNAVFLDNGFNAPFSINGSINSGKLGGLLELRDTVLPLAQDQLDSLAFELAQQFDTINVGGNTANIDLFVDAGNAIPGGDQGFSAQIQVNPTVTATPTILRDGNGGTFVSSGVSDNSLALAVIDMFDTAQAFVAVNGLNGTATIEEFAADLVSYQANQKADYESQLGFQDQVRNLLEERLRDESGVNVDEELASLIQLESAFAASARVLSSVQDALDELLAVVR</sequence>
<evidence type="ECO:0000259" key="8">
    <source>
        <dbReference type="Pfam" id="PF00460"/>
    </source>
</evidence>
<dbReference type="InterPro" id="IPR002371">
    <property type="entry name" value="FlgK"/>
</dbReference>
<dbReference type="AlphaFoldDB" id="A0A8G2BKP7"/>
<comment type="caution">
    <text evidence="11">The sequence shown here is derived from an EMBL/GenBank/DDBJ whole genome shotgun (WGS) entry which is preliminary data.</text>
</comment>
<dbReference type="SUPFAM" id="SSF64518">
    <property type="entry name" value="Phase 1 flagellin"/>
    <property type="match status" value="1"/>
</dbReference>
<comment type="similarity">
    <text evidence="3 7">Belongs to the flagella basal body rod proteins family.</text>
</comment>
<dbReference type="PANTHER" id="PTHR30033:SF1">
    <property type="entry name" value="FLAGELLAR HOOK-ASSOCIATED PROTEIN 1"/>
    <property type="match status" value="1"/>
</dbReference>
<evidence type="ECO:0000256" key="6">
    <source>
        <dbReference type="ARBA" id="ARBA00023143"/>
    </source>
</evidence>
<dbReference type="Pfam" id="PF00460">
    <property type="entry name" value="Flg_bb_rod"/>
    <property type="match status" value="1"/>
</dbReference>
<evidence type="ECO:0000259" key="9">
    <source>
        <dbReference type="Pfam" id="PF06429"/>
    </source>
</evidence>
<evidence type="ECO:0000256" key="1">
    <source>
        <dbReference type="ARBA" id="ARBA00004117"/>
    </source>
</evidence>
<feature type="domain" description="Flagellar hook-associated protein FlgK helical" evidence="10">
    <location>
        <begin position="100"/>
        <end position="318"/>
    </location>
</feature>
<keyword evidence="11" id="KW-0969">Cilium</keyword>
<evidence type="ECO:0000313" key="11">
    <source>
        <dbReference type="EMBL" id="SDG27396.1"/>
    </source>
</evidence>
<dbReference type="OrthoDB" id="7181295at2"/>
<feature type="domain" description="Flagellar basal body rod protein N-terminal" evidence="8">
    <location>
        <begin position="7"/>
        <end position="37"/>
    </location>
</feature>
<dbReference type="PRINTS" id="PR01005">
    <property type="entry name" value="FLGHOOKAP1"/>
</dbReference>
<keyword evidence="11" id="KW-0966">Cell projection</keyword>
<name>A0A8G2BKP7_9PROT</name>
<keyword evidence="6 7" id="KW-0975">Bacterial flagellum</keyword>
<keyword evidence="12" id="KW-1185">Reference proteome</keyword>
<evidence type="ECO:0000256" key="2">
    <source>
        <dbReference type="ARBA" id="ARBA00004613"/>
    </source>
</evidence>
<dbReference type="GO" id="GO:0044780">
    <property type="term" value="P:bacterial-type flagellum assembly"/>
    <property type="evidence" value="ECO:0007669"/>
    <property type="project" value="InterPro"/>
</dbReference>
<organism evidence="11 12">
    <name type="scientific">Thalassobaculum litoreum DSM 18839</name>
    <dbReference type="NCBI Taxonomy" id="1123362"/>
    <lineage>
        <taxon>Bacteria</taxon>
        <taxon>Pseudomonadati</taxon>
        <taxon>Pseudomonadota</taxon>
        <taxon>Alphaproteobacteria</taxon>
        <taxon>Rhodospirillales</taxon>
        <taxon>Thalassobaculaceae</taxon>
        <taxon>Thalassobaculum</taxon>
    </lineage>
</organism>
<dbReference type="RefSeq" id="WP_028795015.1">
    <property type="nucleotide sequence ID" value="NZ_FNBW01000013.1"/>
</dbReference>
<dbReference type="EMBL" id="FNBW01000013">
    <property type="protein sequence ID" value="SDG27396.1"/>
    <property type="molecule type" value="Genomic_DNA"/>
</dbReference>
<dbReference type="GO" id="GO:0005576">
    <property type="term" value="C:extracellular region"/>
    <property type="evidence" value="ECO:0007669"/>
    <property type="project" value="UniProtKB-SubCell"/>
</dbReference>
<feature type="domain" description="Flagellar basal-body/hook protein C-terminal" evidence="9">
    <location>
        <begin position="437"/>
        <end position="473"/>
    </location>
</feature>
<dbReference type="Proteomes" id="UP000198615">
    <property type="component" value="Unassembled WGS sequence"/>
</dbReference>
<accession>A0A8G2BKP7</accession>
<dbReference type="Pfam" id="PF06429">
    <property type="entry name" value="Flg_bbr_C"/>
    <property type="match status" value="1"/>
</dbReference>
<dbReference type="InterPro" id="IPR053927">
    <property type="entry name" value="FlgK_helical"/>
</dbReference>
<reference evidence="11 12" key="1">
    <citation type="submission" date="2016-10" db="EMBL/GenBank/DDBJ databases">
        <authorList>
            <person name="Varghese N."/>
            <person name="Submissions S."/>
        </authorList>
    </citation>
    <scope>NUCLEOTIDE SEQUENCE [LARGE SCALE GENOMIC DNA]</scope>
    <source>
        <strain evidence="11 12">DSM 18839</strain>
    </source>
</reference>